<protein>
    <recommendedName>
        <fullName evidence="7">Ureidoglycolate hydrolase</fullName>
    </recommendedName>
</protein>
<gene>
    <name evidence="5" type="ORF">DWE98_15665</name>
</gene>
<evidence type="ECO:0000256" key="4">
    <source>
        <dbReference type="ARBA" id="ARBA00047684"/>
    </source>
</evidence>
<dbReference type="GO" id="GO:0004848">
    <property type="term" value="F:ureidoglycolate hydrolase activity"/>
    <property type="evidence" value="ECO:0007669"/>
    <property type="project" value="InterPro"/>
</dbReference>
<organism evidence="5 6">
    <name type="scientific">Bosea caraganae</name>
    <dbReference type="NCBI Taxonomy" id="2763117"/>
    <lineage>
        <taxon>Bacteria</taxon>
        <taxon>Pseudomonadati</taxon>
        <taxon>Pseudomonadota</taxon>
        <taxon>Alphaproteobacteria</taxon>
        <taxon>Hyphomicrobiales</taxon>
        <taxon>Boseaceae</taxon>
        <taxon>Bosea</taxon>
    </lineage>
</organism>
<evidence type="ECO:0008006" key="7">
    <source>
        <dbReference type="Google" id="ProtNLM"/>
    </source>
</evidence>
<comment type="subunit">
    <text evidence="1">Homodimer.</text>
</comment>
<dbReference type="GO" id="GO:0000256">
    <property type="term" value="P:allantoin catabolic process"/>
    <property type="evidence" value="ECO:0007669"/>
    <property type="project" value="InterPro"/>
</dbReference>
<proteinExistence type="predicted"/>
<dbReference type="Proteomes" id="UP000255207">
    <property type="component" value="Unassembled WGS sequence"/>
</dbReference>
<dbReference type="SUPFAM" id="SSF51182">
    <property type="entry name" value="RmlC-like cupins"/>
    <property type="match status" value="1"/>
</dbReference>
<keyword evidence="6" id="KW-1185">Reference proteome</keyword>
<dbReference type="AlphaFoldDB" id="A0A370L3Z1"/>
<dbReference type="EMBL" id="QQTP01000008">
    <property type="protein sequence ID" value="RDJ23590.1"/>
    <property type="molecule type" value="Genomic_DNA"/>
</dbReference>
<dbReference type="GO" id="GO:0050385">
    <property type="term" value="F:ureidoglycolate lyase activity"/>
    <property type="evidence" value="ECO:0007669"/>
    <property type="project" value="UniProtKB-EC"/>
</dbReference>
<evidence type="ECO:0000256" key="3">
    <source>
        <dbReference type="ARBA" id="ARBA00023239"/>
    </source>
</evidence>
<comment type="caution">
    <text evidence="5">The sequence shown here is derived from an EMBL/GenBank/DDBJ whole genome shotgun (WGS) entry which is preliminary data.</text>
</comment>
<comment type="catalytic activity">
    <reaction evidence="4">
        <text>(S)-ureidoglycolate = urea + glyoxylate</text>
        <dbReference type="Rhea" id="RHEA:11304"/>
        <dbReference type="ChEBI" id="CHEBI:16199"/>
        <dbReference type="ChEBI" id="CHEBI:36655"/>
        <dbReference type="ChEBI" id="CHEBI:57296"/>
        <dbReference type="EC" id="4.3.2.3"/>
    </reaction>
</comment>
<name>A0A370L3Z1_9HYPH</name>
<evidence type="ECO:0000313" key="5">
    <source>
        <dbReference type="EMBL" id="RDJ23590.1"/>
    </source>
</evidence>
<evidence type="ECO:0000313" key="6">
    <source>
        <dbReference type="Proteomes" id="UP000255207"/>
    </source>
</evidence>
<reference evidence="6" key="1">
    <citation type="submission" date="2018-07" db="EMBL/GenBank/DDBJ databases">
        <authorList>
            <person name="Safronova V.I."/>
            <person name="Chirak E.R."/>
            <person name="Sazanova A.L."/>
        </authorList>
    </citation>
    <scope>NUCLEOTIDE SEQUENCE [LARGE SCALE GENOMIC DNA]</scope>
    <source>
        <strain evidence="6">RCAM04685</strain>
    </source>
</reference>
<sequence>MTAGLAARRFLLAASRYDRAMTATFTLTAEPITAEAFAPYGRLLAPEGPRDAGREGYDIWIKPFAAESVARLQVVRYHARPFVVGMIERHLHVTEARLPLAGAPAAIIVVAPPDLAAPAPRDLRAFRLDGTGAIFHRSTWHAIDAYPVSGAHADFLFLSEEATVNELFVTPGIAPKRTEVIDLAGGGVQIIIDAGP</sequence>
<dbReference type="InterPro" id="IPR024060">
    <property type="entry name" value="Ureidoglycolate_lyase_dom_sf"/>
</dbReference>
<dbReference type="GO" id="GO:0006144">
    <property type="term" value="P:purine nucleobase metabolic process"/>
    <property type="evidence" value="ECO:0007669"/>
    <property type="project" value="UniProtKB-KW"/>
</dbReference>
<evidence type="ECO:0000256" key="1">
    <source>
        <dbReference type="ARBA" id="ARBA00011738"/>
    </source>
</evidence>
<accession>A0A370L3Z1</accession>
<keyword evidence="2" id="KW-0659">Purine metabolism</keyword>
<dbReference type="InterPro" id="IPR011051">
    <property type="entry name" value="RmlC_Cupin_sf"/>
</dbReference>
<dbReference type="Pfam" id="PF04115">
    <property type="entry name" value="Ureidogly_lyase"/>
    <property type="match status" value="1"/>
</dbReference>
<dbReference type="Gene3D" id="2.60.120.480">
    <property type="entry name" value="Ureidoglycolate hydrolase"/>
    <property type="match status" value="1"/>
</dbReference>
<keyword evidence="3" id="KW-0456">Lyase</keyword>
<evidence type="ECO:0000256" key="2">
    <source>
        <dbReference type="ARBA" id="ARBA00022631"/>
    </source>
</evidence>
<dbReference type="InterPro" id="IPR007247">
    <property type="entry name" value="Ureidogly_lyase"/>
</dbReference>